<proteinExistence type="predicted"/>
<protein>
    <submittedName>
        <fullName evidence="2">Uncharacterized protein</fullName>
    </submittedName>
</protein>
<name>A0A644TR42_9ZZZZ</name>
<reference evidence="2" key="1">
    <citation type="submission" date="2019-08" db="EMBL/GenBank/DDBJ databases">
        <authorList>
            <person name="Kucharzyk K."/>
            <person name="Murdoch R.W."/>
            <person name="Higgins S."/>
            <person name="Loffler F."/>
        </authorList>
    </citation>
    <scope>NUCLEOTIDE SEQUENCE</scope>
</reference>
<evidence type="ECO:0000313" key="2">
    <source>
        <dbReference type="EMBL" id="MPL69434.1"/>
    </source>
</evidence>
<accession>A0A644TR42</accession>
<dbReference type="EMBL" id="VSSQ01000047">
    <property type="protein sequence ID" value="MPL69434.1"/>
    <property type="molecule type" value="Genomic_DNA"/>
</dbReference>
<gene>
    <name evidence="2" type="ORF">SDC9_15176</name>
</gene>
<sequence>MEFTDEQQQHIYNLIKETKDKWVTEELTPIQNQVKELEQYKPVDKTEQELALEAKEKELFTKEKNLILKEKGLQDFADFFVVSDLKELNKQIEKLNKILEAKKLNNSYVPDGHKPTDAYTQAKKNNDPLGMVKALFNK</sequence>
<feature type="coiled-coil region" evidence="1">
    <location>
        <begin position="43"/>
        <end position="105"/>
    </location>
</feature>
<dbReference type="AlphaFoldDB" id="A0A644TR42"/>
<comment type="caution">
    <text evidence="2">The sequence shown here is derived from an EMBL/GenBank/DDBJ whole genome shotgun (WGS) entry which is preliminary data.</text>
</comment>
<evidence type="ECO:0000256" key="1">
    <source>
        <dbReference type="SAM" id="Coils"/>
    </source>
</evidence>
<keyword evidence="1" id="KW-0175">Coiled coil</keyword>
<organism evidence="2">
    <name type="scientific">bioreactor metagenome</name>
    <dbReference type="NCBI Taxonomy" id="1076179"/>
    <lineage>
        <taxon>unclassified sequences</taxon>
        <taxon>metagenomes</taxon>
        <taxon>ecological metagenomes</taxon>
    </lineage>
</organism>